<dbReference type="Proteomes" id="UP001211015">
    <property type="component" value="Unassembled WGS sequence"/>
</dbReference>
<reference evidence="2" key="1">
    <citation type="submission" date="2023-01" db="EMBL/GenBank/DDBJ databases">
        <title>Human gut microbiome strain richness.</title>
        <authorList>
            <person name="Chen-Liaw A."/>
        </authorList>
    </citation>
    <scope>NUCLEOTIDE SEQUENCE</scope>
    <source>
        <strain evidence="2">1001275st1_F4_1001275B_160808</strain>
    </source>
</reference>
<name>A0AAW6EC92_9FIRM</name>
<evidence type="ECO:0000256" key="1">
    <source>
        <dbReference type="SAM" id="Phobius"/>
    </source>
</evidence>
<keyword evidence="1" id="KW-0472">Membrane</keyword>
<feature type="transmembrane region" description="Helical" evidence="1">
    <location>
        <begin position="36"/>
        <end position="55"/>
    </location>
</feature>
<sequence length="94" mass="10958">MAKFTAIWNSEPTIPPITPTAQAIKTHFAKAMENFFTVRILLFINSLLIFLTPFYRKTTGDICRPKYLKYSSTIMGRRISVKQKIQPFHYKIIC</sequence>
<protein>
    <submittedName>
        <fullName evidence="2">Uncharacterized protein</fullName>
    </submittedName>
</protein>
<gene>
    <name evidence="2" type="ORF">PNU62_12065</name>
</gene>
<organism evidence="2 3">
    <name type="scientific">Ruminococcus bicirculans</name>
    <name type="common">ex Wegman et al. 2014</name>
    <dbReference type="NCBI Taxonomy" id="1160721"/>
    <lineage>
        <taxon>Bacteria</taxon>
        <taxon>Bacillati</taxon>
        <taxon>Bacillota</taxon>
        <taxon>Clostridia</taxon>
        <taxon>Eubacteriales</taxon>
        <taxon>Oscillospiraceae</taxon>
        <taxon>Ruminococcus</taxon>
    </lineage>
</organism>
<evidence type="ECO:0000313" key="3">
    <source>
        <dbReference type="Proteomes" id="UP001211015"/>
    </source>
</evidence>
<comment type="caution">
    <text evidence="2">The sequence shown here is derived from an EMBL/GenBank/DDBJ whole genome shotgun (WGS) entry which is preliminary data.</text>
</comment>
<dbReference type="AlphaFoldDB" id="A0AAW6EC92"/>
<accession>A0AAW6EC92</accession>
<dbReference type="EMBL" id="JAQMLV010000019">
    <property type="protein sequence ID" value="MDB8745756.1"/>
    <property type="molecule type" value="Genomic_DNA"/>
</dbReference>
<dbReference type="RefSeq" id="WP_272111981.1">
    <property type="nucleotide sequence ID" value="NZ_JAQMLV010000019.1"/>
</dbReference>
<keyword evidence="1" id="KW-1133">Transmembrane helix</keyword>
<proteinExistence type="predicted"/>
<keyword evidence="1" id="KW-0812">Transmembrane</keyword>
<evidence type="ECO:0000313" key="2">
    <source>
        <dbReference type="EMBL" id="MDB8745756.1"/>
    </source>
</evidence>